<feature type="region of interest" description="Disordered" evidence="1">
    <location>
        <begin position="231"/>
        <end position="267"/>
    </location>
</feature>
<dbReference type="Proteomes" id="UP001500635">
    <property type="component" value="Unassembled WGS sequence"/>
</dbReference>
<accession>A0ABP8KAY8</accession>
<feature type="compositionally biased region" description="Acidic residues" evidence="1">
    <location>
        <begin position="181"/>
        <end position="192"/>
    </location>
</feature>
<sequence length="457" mass="47668">MAPTTTTSGHEYLCRLVAFEQAVADLAEADPSDLTPDDAIVRIERGARGLTAAGTLIAATAARLGLPRRLGCKNLEQLLVAALRMSGAEAAARVQAVKFRACASTPTGESVEPVHPLIAQAQLDGDLSDTHGRAVEKASERCRRRLTGDELDQLEHILVSLGREATPETVTKAGKHAADLIDPDGGEPDPDEADRALDVTPQDDDGLSEMRGTLDAGLRALLDAAFAKRAQPGVNNPADPASPDDAAAASDADLSAAATRDERTATQRRHDALKRALELGLASDAVGAHRGLPAVVVATMSIDQLTSLAGTATTATGGALPVIEALRLAGGHPRYLVLQSMQGRPLRLGRSKRPASADQRIALIATEKGCSAPGCDVPPAYCAVHHMHEWTPDDSARDAAAQGNAPRGGAFRGSPDSAGQVEGGLTDIENLLLVGRNEYADGGEARDTAFTLRQRPP</sequence>
<evidence type="ECO:0000259" key="2">
    <source>
        <dbReference type="Pfam" id="PF02720"/>
    </source>
</evidence>
<comment type="caution">
    <text evidence="3">The sequence shown here is derived from an EMBL/GenBank/DDBJ whole genome shotgun (WGS) entry which is preliminary data.</text>
</comment>
<dbReference type="RefSeq" id="WP_345000361.1">
    <property type="nucleotide sequence ID" value="NZ_BAABFR010000109.1"/>
</dbReference>
<feature type="compositionally biased region" description="Low complexity" evidence="1">
    <location>
        <begin position="237"/>
        <end position="258"/>
    </location>
</feature>
<keyword evidence="3" id="KW-0255">Endonuclease</keyword>
<feature type="region of interest" description="Disordered" evidence="1">
    <location>
        <begin position="168"/>
        <end position="210"/>
    </location>
</feature>
<organism evidence="3 4">
    <name type="scientific">Tsukamurella soli</name>
    <dbReference type="NCBI Taxonomy" id="644556"/>
    <lineage>
        <taxon>Bacteria</taxon>
        <taxon>Bacillati</taxon>
        <taxon>Actinomycetota</taxon>
        <taxon>Actinomycetes</taxon>
        <taxon>Mycobacteriales</taxon>
        <taxon>Tsukamurellaceae</taxon>
        <taxon>Tsukamurella</taxon>
    </lineage>
</organism>
<reference evidence="4" key="1">
    <citation type="journal article" date="2019" name="Int. J. Syst. Evol. Microbiol.">
        <title>The Global Catalogue of Microorganisms (GCM) 10K type strain sequencing project: providing services to taxonomists for standard genome sequencing and annotation.</title>
        <authorList>
            <consortium name="The Broad Institute Genomics Platform"/>
            <consortium name="The Broad Institute Genome Sequencing Center for Infectious Disease"/>
            <person name="Wu L."/>
            <person name="Ma J."/>
        </authorList>
    </citation>
    <scope>NUCLEOTIDE SEQUENCE [LARGE SCALE GENOMIC DNA]</scope>
    <source>
        <strain evidence="4">JCM 17688</strain>
    </source>
</reference>
<evidence type="ECO:0000313" key="4">
    <source>
        <dbReference type="Proteomes" id="UP001500635"/>
    </source>
</evidence>
<dbReference type="Pfam" id="PF02720">
    <property type="entry name" value="DUF222"/>
    <property type="match status" value="1"/>
</dbReference>
<feature type="domain" description="DUF222" evidence="2">
    <location>
        <begin position="40"/>
        <end position="364"/>
    </location>
</feature>
<name>A0ABP8KAY8_9ACTN</name>
<dbReference type="GO" id="GO:0004519">
    <property type="term" value="F:endonuclease activity"/>
    <property type="evidence" value="ECO:0007669"/>
    <property type="project" value="UniProtKB-KW"/>
</dbReference>
<gene>
    <name evidence="3" type="ORF">GCM10023147_44970</name>
</gene>
<proteinExistence type="predicted"/>
<keyword evidence="4" id="KW-1185">Reference proteome</keyword>
<keyword evidence="3" id="KW-0540">Nuclease</keyword>
<evidence type="ECO:0000313" key="3">
    <source>
        <dbReference type="EMBL" id="GAA4403478.1"/>
    </source>
</evidence>
<evidence type="ECO:0000256" key="1">
    <source>
        <dbReference type="SAM" id="MobiDB-lite"/>
    </source>
</evidence>
<feature type="region of interest" description="Disordered" evidence="1">
    <location>
        <begin position="394"/>
        <end position="423"/>
    </location>
</feature>
<keyword evidence="3" id="KW-0378">Hydrolase</keyword>
<protein>
    <submittedName>
        <fullName evidence="3">HNH endonuclease signature motif containing protein</fullName>
    </submittedName>
</protein>
<dbReference type="EMBL" id="BAABFR010000109">
    <property type="protein sequence ID" value="GAA4403478.1"/>
    <property type="molecule type" value="Genomic_DNA"/>
</dbReference>
<dbReference type="InterPro" id="IPR003870">
    <property type="entry name" value="DUF222"/>
</dbReference>